<sequence length="332" mass="37705">MIHVMCIYTPKYKVDTEPPPSLSNAYLKQKPARDQPLDAADLSRRLTAHLTAQETAQRRHSLRSRITRPLSTSAAVEDTSIPSTSSRPQHQSSSSHHHQGRSSAHEYRHVPTHPALSFARTATPEPKGLVHRLSAPVLREHLRRANESGDGFSGSVQRAKEIDRARRQRQERGERNAWQWGRDMNAVREGDERRGVYREVKRGFGDGEREKERERAVPPMAEQEEERERKRRSLVGFEGRGDWAQQEESVGVREETGKKGLRDIIRRFGLGKRKAEKDVGIRPTAGKEDVNMELEKFASAEAEAEVEGKKGRRSSLLARLKWHPGHAVAHKS</sequence>
<feature type="compositionally biased region" description="Basic and acidic residues" evidence="1">
    <location>
        <begin position="205"/>
        <end position="216"/>
    </location>
</feature>
<dbReference type="HOGENOM" id="CLU_980314_0_0_1"/>
<feature type="region of interest" description="Disordered" evidence="1">
    <location>
        <begin position="145"/>
        <end position="175"/>
    </location>
</feature>
<proteinExistence type="predicted"/>
<feature type="region of interest" description="Disordered" evidence="1">
    <location>
        <begin position="205"/>
        <end position="231"/>
    </location>
</feature>
<organism evidence="2 3">
    <name type="scientific">Oidiodendron maius (strain Zn)</name>
    <dbReference type="NCBI Taxonomy" id="913774"/>
    <lineage>
        <taxon>Eukaryota</taxon>
        <taxon>Fungi</taxon>
        <taxon>Dikarya</taxon>
        <taxon>Ascomycota</taxon>
        <taxon>Pezizomycotina</taxon>
        <taxon>Leotiomycetes</taxon>
        <taxon>Leotiomycetes incertae sedis</taxon>
        <taxon>Myxotrichaceae</taxon>
        <taxon>Oidiodendron</taxon>
    </lineage>
</organism>
<feature type="compositionally biased region" description="Low complexity" evidence="1">
    <location>
        <begin position="83"/>
        <end position="94"/>
    </location>
</feature>
<evidence type="ECO:0000256" key="1">
    <source>
        <dbReference type="SAM" id="MobiDB-lite"/>
    </source>
</evidence>
<gene>
    <name evidence="2" type="ORF">OIDMADRAFT_143846</name>
</gene>
<feature type="region of interest" description="Disordered" evidence="1">
    <location>
        <begin position="305"/>
        <end position="332"/>
    </location>
</feature>
<feature type="compositionally biased region" description="Basic and acidic residues" evidence="1">
    <location>
        <begin position="158"/>
        <end position="175"/>
    </location>
</feature>
<reference evidence="3" key="2">
    <citation type="submission" date="2015-01" db="EMBL/GenBank/DDBJ databases">
        <title>Evolutionary Origins and Diversification of the Mycorrhizal Mutualists.</title>
        <authorList>
            <consortium name="DOE Joint Genome Institute"/>
            <consortium name="Mycorrhizal Genomics Consortium"/>
            <person name="Kohler A."/>
            <person name="Kuo A."/>
            <person name="Nagy L.G."/>
            <person name="Floudas D."/>
            <person name="Copeland A."/>
            <person name="Barry K.W."/>
            <person name="Cichocki N."/>
            <person name="Veneault-Fourrey C."/>
            <person name="LaButti K."/>
            <person name="Lindquist E.A."/>
            <person name="Lipzen A."/>
            <person name="Lundell T."/>
            <person name="Morin E."/>
            <person name="Murat C."/>
            <person name="Riley R."/>
            <person name="Ohm R."/>
            <person name="Sun H."/>
            <person name="Tunlid A."/>
            <person name="Henrissat B."/>
            <person name="Grigoriev I.V."/>
            <person name="Hibbett D.S."/>
            <person name="Martin F."/>
        </authorList>
    </citation>
    <scope>NUCLEOTIDE SEQUENCE [LARGE SCALE GENOMIC DNA]</scope>
    <source>
        <strain evidence="3">Zn</strain>
    </source>
</reference>
<dbReference type="InParanoid" id="A0A0C3DKM2"/>
<dbReference type="AlphaFoldDB" id="A0A0C3DKM2"/>
<keyword evidence="3" id="KW-1185">Reference proteome</keyword>
<feature type="region of interest" description="Disordered" evidence="1">
    <location>
        <begin position="51"/>
        <end position="107"/>
    </location>
</feature>
<protein>
    <submittedName>
        <fullName evidence="2">Uncharacterized protein</fullName>
    </submittedName>
</protein>
<name>A0A0C3DKM2_OIDMZ</name>
<dbReference type="Proteomes" id="UP000054321">
    <property type="component" value="Unassembled WGS sequence"/>
</dbReference>
<accession>A0A0C3DKM2</accession>
<evidence type="ECO:0000313" key="3">
    <source>
        <dbReference type="Proteomes" id="UP000054321"/>
    </source>
</evidence>
<dbReference type="OrthoDB" id="5204927at2759"/>
<feature type="region of interest" description="Disordered" evidence="1">
    <location>
        <begin position="13"/>
        <end position="36"/>
    </location>
</feature>
<evidence type="ECO:0000313" key="2">
    <source>
        <dbReference type="EMBL" id="KIN02523.1"/>
    </source>
</evidence>
<dbReference type="EMBL" id="KN832874">
    <property type="protein sequence ID" value="KIN02523.1"/>
    <property type="molecule type" value="Genomic_DNA"/>
</dbReference>
<reference evidence="2 3" key="1">
    <citation type="submission" date="2014-04" db="EMBL/GenBank/DDBJ databases">
        <authorList>
            <consortium name="DOE Joint Genome Institute"/>
            <person name="Kuo A."/>
            <person name="Martino E."/>
            <person name="Perotto S."/>
            <person name="Kohler A."/>
            <person name="Nagy L.G."/>
            <person name="Floudas D."/>
            <person name="Copeland A."/>
            <person name="Barry K.W."/>
            <person name="Cichocki N."/>
            <person name="Veneault-Fourrey C."/>
            <person name="LaButti K."/>
            <person name="Lindquist E.A."/>
            <person name="Lipzen A."/>
            <person name="Lundell T."/>
            <person name="Morin E."/>
            <person name="Murat C."/>
            <person name="Sun H."/>
            <person name="Tunlid A."/>
            <person name="Henrissat B."/>
            <person name="Grigoriev I.V."/>
            <person name="Hibbett D.S."/>
            <person name="Martin F."/>
            <person name="Nordberg H.P."/>
            <person name="Cantor M.N."/>
            <person name="Hua S.X."/>
        </authorList>
    </citation>
    <scope>NUCLEOTIDE SEQUENCE [LARGE SCALE GENOMIC DNA]</scope>
    <source>
        <strain evidence="2 3">Zn</strain>
    </source>
</reference>
<feature type="compositionally biased region" description="Basic residues" evidence="1">
    <location>
        <begin position="320"/>
        <end position="332"/>
    </location>
</feature>